<gene>
    <name evidence="7" type="ORF">IAA53_08235</name>
</gene>
<dbReference type="Proteomes" id="UP000824239">
    <property type="component" value="Unassembled WGS sequence"/>
</dbReference>
<evidence type="ECO:0000256" key="4">
    <source>
        <dbReference type="ARBA" id="ARBA00023239"/>
    </source>
</evidence>
<proteinExistence type="inferred from homology"/>
<dbReference type="EMBL" id="DVHE01000061">
    <property type="protein sequence ID" value="HIR51254.1"/>
    <property type="molecule type" value="Genomic_DNA"/>
</dbReference>
<comment type="caution">
    <text evidence="7">The sequence shown here is derived from an EMBL/GenBank/DDBJ whole genome shotgun (WGS) entry which is preliminary data.</text>
</comment>
<dbReference type="Pfam" id="PF00155">
    <property type="entry name" value="Aminotran_1_2"/>
    <property type="match status" value="1"/>
</dbReference>
<dbReference type="SUPFAM" id="SSF53383">
    <property type="entry name" value="PLP-dependent transferases"/>
    <property type="match status" value="1"/>
</dbReference>
<dbReference type="InterPro" id="IPR015421">
    <property type="entry name" value="PyrdxlP-dep_Trfase_major"/>
</dbReference>
<dbReference type="InterPro" id="IPR015422">
    <property type="entry name" value="PyrdxlP-dep_Trfase_small"/>
</dbReference>
<evidence type="ECO:0000256" key="2">
    <source>
        <dbReference type="ARBA" id="ARBA00012224"/>
    </source>
</evidence>
<reference evidence="7" key="1">
    <citation type="submission" date="2020-10" db="EMBL/GenBank/DDBJ databases">
        <authorList>
            <person name="Gilroy R."/>
        </authorList>
    </citation>
    <scope>NUCLEOTIDE SEQUENCE</scope>
    <source>
        <strain evidence="7">ChiBcec15-4380</strain>
    </source>
</reference>
<feature type="domain" description="Aminotransferase class I/classII large" evidence="6">
    <location>
        <begin position="48"/>
        <end position="397"/>
    </location>
</feature>
<dbReference type="GO" id="GO:0047804">
    <property type="term" value="F:cysteine-S-conjugate beta-lyase activity"/>
    <property type="evidence" value="ECO:0007669"/>
    <property type="project" value="UniProtKB-EC"/>
</dbReference>
<evidence type="ECO:0000256" key="5">
    <source>
        <dbReference type="ARBA" id="ARBA00037974"/>
    </source>
</evidence>
<dbReference type="PANTHER" id="PTHR43525">
    <property type="entry name" value="PROTEIN MALY"/>
    <property type="match status" value="1"/>
</dbReference>
<organism evidence="7 8">
    <name type="scientific">Candidatus Avoscillospira avicola</name>
    <dbReference type="NCBI Taxonomy" id="2840706"/>
    <lineage>
        <taxon>Bacteria</taxon>
        <taxon>Bacillati</taxon>
        <taxon>Bacillota</taxon>
        <taxon>Clostridia</taxon>
        <taxon>Eubacteriales</taxon>
        <taxon>Oscillospiraceae</taxon>
        <taxon>Oscillospiraceae incertae sedis</taxon>
        <taxon>Candidatus Avoscillospira</taxon>
    </lineage>
</organism>
<sequence>MQYDFTSLIDRRGQDALAVESVGGEKTWAAIPDAPKEGFDLIPMWVADMNFATCPAIPAAIIERAKHPLYGYFSPRDAYFQSILDWQTERNGFVGLKREYIGYENGVHGCVTSAVKALSAPGDKILLHAPTYLGFASDVEGLGRTSVYTPLTRDEQGVWRMDFEDMDRKLRENHIHLAIFCSPHNPTGRVWERWELEKAMEVFEANQCLVISDEIWADITYTGHQHIPTLMVNDWAREHVVGIYAPSKTFNLAGLIGSYHIIYSAYLRDRVTAEGGSTHYNDMNVLSMHALLGAYSQEGRVWTGELLQVLEQNCRYAYEHIRDNYDGVSAAMPQGTYMLFLDLTDYCARTGKTLDQVIKAGWDVGVAWQDGRAFNGPCHIRMNLASPFSRIQEAFDRLDKYVFQV</sequence>
<dbReference type="GO" id="GO:0008483">
    <property type="term" value="F:transaminase activity"/>
    <property type="evidence" value="ECO:0007669"/>
    <property type="project" value="UniProtKB-KW"/>
</dbReference>
<comment type="similarity">
    <text evidence="5">Belongs to the class-II pyridoxal-phosphate-dependent aminotransferase family. MalY/PatB cystathionine beta-lyase subfamily.</text>
</comment>
<reference evidence="7" key="2">
    <citation type="journal article" date="2021" name="PeerJ">
        <title>Extensive microbial diversity within the chicken gut microbiome revealed by metagenomics and culture.</title>
        <authorList>
            <person name="Gilroy R."/>
            <person name="Ravi A."/>
            <person name="Getino M."/>
            <person name="Pursley I."/>
            <person name="Horton D.L."/>
            <person name="Alikhan N.F."/>
            <person name="Baker D."/>
            <person name="Gharbi K."/>
            <person name="Hall N."/>
            <person name="Watson M."/>
            <person name="Adriaenssens E.M."/>
            <person name="Foster-Nyarko E."/>
            <person name="Jarju S."/>
            <person name="Secka A."/>
            <person name="Antonio M."/>
            <person name="Oren A."/>
            <person name="Chaudhuri R.R."/>
            <person name="La Ragione R."/>
            <person name="Hildebrand F."/>
            <person name="Pallen M.J."/>
        </authorList>
    </citation>
    <scope>NUCLEOTIDE SEQUENCE</scope>
    <source>
        <strain evidence="7">ChiBcec15-4380</strain>
    </source>
</reference>
<keyword evidence="3" id="KW-0663">Pyridoxal phosphate</keyword>
<dbReference type="AlphaFoldDB" id="A0A9D1DIE7"/>
<evidence type="ECO:0000256" key="1">
    <source>
        <dbReference type="ARBA" id="ARBA00001933"/>
    </source>
</evidence>
<dbReference type="PANTHER" id="PTHR43525:SF1">
    <property type="entry name" value="PROTEIN MALY"/>
    <property type="match status" value="1"/>
</dbReference>
<dbReference type="InterPro" id="IPR015424">
    <property type="entry name" value="PyrdxlP-dep_Trfase"/>
</dbReference>
<dbReference type="CDD" id="cd00609">
    <property type="entry name" value="AAT_like"/>
    <property type="match status" value="1"/>
</dbReference>
<dbReference type="InterPro" id="IPR051798">
    <property type="entry name" value="Class-II_PLP-Dep_Aminotrans"/>
</dbReference>
<evidence type="ECO:0000313" key="7">
    <source>
        <dbReference type="EMBL" id="HIR51254.1"/>
    </source>
</evidence>
<dbReference type="Gene3D" id="3.40.640.10">
    <property type="entry name" value="Type I PLP-dependent aspartate aminotransferase-like (Major domain)"/>
    <property type="match status" value="1"/>
</dbReference>
<dbReference type="EC" id="4.4.1.13" evidence="2"/>
<dbReference type="GO" id="GO:0030170">
    <property type="term" value="F:pyridoxal phosphate binding"/>
    <property type="evidence" value="ECO:0007669"/>
    <property type="project" value="InterPro"/>
</dbReference>
<evidence type="ECO:0000259" key="6">
    <source>
        <dbReference type="Pfam" id="PF00155"/>
    </source>
</evidence>
<dbReference type="InterPro" id="IPR004839">
    <property type="entry name" value="Aminotransferase_I/II_large"/>
</dbReference>
<keyword evidence="7" id="KW-0032">Aminotransferase</keyword>
<evidence type="ECO:0000256" key="3">
    <source>
        <dbReference type="ARBA" id="ARBA00022898"/>
    </source>
</evidence>
<accession>A0A9D1DIE7</accession>
<keyword evidence="7" id="KW-0808">Transferase</keyword>
<comment type="cofactor">
    <cofactor evidence="1">
        <name>pyridoxal 5'-phosphate</name>
        <dbReference type="ChEBI" id="CHEBI:597326"/>
    </cofactor>
</comment>
<protein>
    <recommendedName>
        <fullName evidence="2">cysteine-S-conjugate beta-lyase</fullName>
        <ecNumber evidence="2">4.4.1.13</ecNumber>
    </recommendedName>
</protein>
<keyword evidence="4" id="KW-0456">Lyase</keyword>
<evidence type="ECO:0000313" key="8">
    <source>
        <dbReference type="Proteomes" id="UP000824239"/>
    </source>
</evidence>
<dbReference type="Gene3D" id="3.90.1150.10">
    <property type="entry name" value="Aspartate Aminotransferase, domain 1"/>
    <property type="match status" value="1"/>
</dbReference>
<name>A0A9D1DIE7_9FIRM</name>